<dbReference type="AlphaFoldDB" id="A0A6J6MES6"/>
<comment type="cofactor">
    <cofactor evidence="1">
        <name>Zn(2+)</name>
        <dbReference type="ChEBI" id="CHEBI:29105"/>
    </cofactor>
</comment>
<comment type="subcellular location">
    <subcellularLocation>
        <location evidence="2">Membrane</location>
        <topology evidence="2">Multi-pass membrane protein</topology>
    </subcellularLocation>
</comment>
<dbReference type="GO" id="GO:0016020">
    <property type="term" value="C:membrane"/>
    <property type="evidence" value="ECO:0007669"/>
    <property type="project" value="UniProtKB-SubCell"/>
</dbReference>
<keyword evidence="6" id="KW-0862">Zinc</keyword>
<dbReference type="GO" id="GO:0004222">
    <property type="term" value="F:metalloendopeptidase activity"/>
    <property type="evidence" value="ECO:0007669"/>
    <property type="project" value="InterPro"/>
</dbReference>
<evidence type="ECO:0000256" key="3">
    <source>
        <dbReference type="ARBA" id="ARBA00022670"/>
    </source>
</evidence>
<evidence type="ECO:0000256" key="2">
    <source>
        <dbReference type="ARBA" id="ARBA00004141"/>
    </source>
</evidence>
<keyword evidence="7 10" id="KW-1133">Transmembrane helix</keyword>
<protein>
    <submittedName>
        <fullName evidence="12">Unannotated protein</fullName>
    </submittedName>
</protein>
<keyword evidence="5" id="KW-0378">Hydrolase</keyword>
<keyword evidence="3" id="KW-0645">Protease</keyword>
<dbReference type="CDD" id="cd06163">
    <property type="entry name" value="S2P-M50_PDZ_RseP-like"/>
    <property type="match status" value="1"/>
</dbReference>
<evidence type="ECO:0000256" key="5">
    <source>
        <dbReference type="ARBA" id="ARBA00022801"/>
    </source>
</evidence>
<evidence type="ECO:0000256" key="4">
    <source>
        <dbReference type="ARBA" id="ARBA00022692"/>
    </source>
</evidence>
<evidence type="ECO:0000256" key="9">
    <source>
        <dbReference type="ARBA" id="ARBA00023136"/>
    </source>
</evidence>
<evidence type="ECO:0000313" key="12">
    <source>
        <dbReference type="EMBL" id="CAB4672426.1"/>
    </source>
</evidence>
<reference evidence="12" key="1">
    <citation type="submission" date="2020-05" db="EMBL/GenBank/DDBJ databases">
        <authorList>
            <person name="Chiriac C."/>
            <person name="Salcher M."/>
            <person name="Ghai R."/>
            <person name="Kavagutti S V."/>
        </authorList>
    </citation>
    <scope>NUCLEOTIDE SEQUENCE</scope>
</reference>
<accession>A0A6J6MES6</accession>
<feature type="domain" description="Peptidase M50" evidence="11">
    <location>
        <begin position="10"/>
        <end position="147"/>
    </location>
</feature>
<sequence length="147" mass="15912">MLQVIGILIFVLLIGASIALHEIGHLLPAKKFGVKVTEYMIGFGPTIWSKTKGETTYGLKGIPLGGYIRMIGMIPPAKDDPTGAPRSMTTGKFGAMISDARKQSLDDVGPADANRVFYKLPVRKKIVVMLGGPTMNLLFAFVLFTIM</sequence>
<evidence type="ECO:0000256" key="8">
    <source>
        <dbReference type="ARBA" id="ARBA00023049"/>
    </source>
</evidence>
<dbReference type="EMBL" id="CAEZWW010000068">
    <property type="protein sequence ID" value="CAB4672426.1"/>
    <property type="molecule type" value="Genomic_DNA"/>
</dbReference>
<name>A0A6J6MES6_9ZZZZ</name>
<dbReference type="InterPro" id="IPR004387">
    <property type="entry name" value="Pept_M50_Zn"/>
</dbReference>
<dbReference type="PANTHER" id="PTHR42837">
    <property type="entry name" value="REGULATOR OF SIGMA-E PROTEASE RSEP"/>
    <property type="match status" value="1"/>
</dbReference>
<keyword evidence="8" id="KW-0482">Metalloprotease</keyword>
<keyword evidence="9 10" id="KW-0472">Membrane</keyword>
<feature type="transmembrane region" description="Helical" evidence="10">
    <location>
        <begin position="126"/>
        <end position="146"/>
    </location>
</feature>
<evidence type="ECO:0000256" key="10">
    <source>
        <dbReference type="SAM" id="Phobius"/>
    </source>
</evidence>
<dbReference type="GO" id="GO:0006508">
    <property type="term" value="P:proteolysis"/>
    <property type="evidence" value="ECO:0007669"/>
    <property type="project" value="UniProtKB-KW"/>
</dbReference>
<organism evidence="12">
    <name type="scientific">freshwater metagenome</name>
    <dbReference type="NCBI Taxonomy" id="449393"/>
    <lineage>
        <taxon>unclassified sequences</taxon>
        <taxon>metagenomes</taxon>
        <taxon>ecological metagenomes</taxon>
    </lineage>
</organism>
<keyword evidence="4 10" id="KW-0812">Transmembrane</keyword>
<dbReference type="InterPro" id="IPR008915">
    <property type="entry name" value="Peptidase_M50"/>
</dbReference>
<gene>
    <name evidence="12" type="ORF">UFOPK2310_00689</name>
</gene>
<proteinExistence type="predicted"/>
<evidence type="ECO:0000259" key="11">
    <source>
        <dbReference type="Pfam" id="PF02163"/>
    </source>
</evidence>
<dbReference type="Pfam" id="PF02163">
    <property type="entry name" value="Peptidase_M50"/>
    <property type="match status" value="1"/>
</dbReference>
<dbReference type="PANTHER" id="PTHR42837:SF2">
    <property type="entry name" value="MEMBRANE METALLOPROTEASE ARASP2, CHLOROPLASTIC-RELATED"/>
    <property type="match status" value="1"/>
</dbReference>
<evidence type="ECO:0000256" key="6">
    <source>
        <dbReference type="ARBA" id="ARBA00022833"/>
    </source>
</evidence>
<evidence type="ECO:0000256" key="7">
    <source>
        <dbReference type="ARBA" id="ARBA00022989"/>
    </source>
</evidence>
<evidence type="ECO:0000256" key="1">
    <source>
        <dbReference type="ARBA" id="ARBA00001947"/>
    </source>
</evidence>